<dbReference type="SUPFAM" id="SSF56436">
    <property type="entry name" value="C-type lectin-like"/>
    <property type="match status" value="1"/>
</dbReference>
<name>A0AAE3M7G9_9BACT</name>
<dbReference type="EMBL" id="JAPDPJ010000061">
    <property type="protein sequence ID" value="MCW3788669.1"/>
    <property type="molecule type" value="Genomic_DNA"/>
</dbReference>
<dbReference type="PROSITE" id="PS51257">
    <property type="entry name" value="PROKAR_LIPOPROTEIN"/>
    <property type="match status" value="1"/>
</dbReference>
<dbReference type="AlphaFoldDB" id="A0AAE3M7G9"/>
<dbReference type="Gene3D" id="3.90.1580.10">
    <property type="entry name" value="paralog of FGE (formylglycine-generating enzyme)"/>
    <property type="match status" value="1"/>
</dbReference>
<dbReference type="Proteomes" id="UP001209229">
    <property type="component" value="Unassembled WGS sequence"/>
</dbReference>
<dbReference type="InterPro" id="IPR042095">
    <property type="entry name" value="SUMF_sf"/>
</dbReference>
<dbReference type="InterPro" id="IPR051043">
    <property type="entry name" value="Sulfatase_Mod_Factor_Kinase"/>
</dbReference>
<feature type="domain" description="Sulfatase-modifying factor enzyme-like" evidence="1">
    <location>
        <begin position="51"/>
        <end position="274"/>
    </location>
</feature>
<keyword evidence="3" id="KW-1185">Reference proteome</keyword>
<organism evidence="2 3">
    <name type="scientific">Plebeiibacterium sediminum</name>
    <dbReference type="NCBI Taxonomy" id="2992112"/>
    <lineage>
        <taxon>Bacteria</taxon>
        <taxon>Pseudomonadati</taxon>
        <taxon>Bacteroidota</taxon>
        <taxon>Bacteroidia</taxon>
        <taxon>Marinilabiliales</taxon>
        <taxon>Marinilabiliaceae</taxon>
        <taxon>Plebeiibacterium</taxon>
    </lineage>
</organism>
<dbReference type="RefSeq" id="WP_301192226.1">
    <property type="nucleotide sequence ID" value="NZ_JAPDPJ010000061.1"/>
</dbReference>
<dbReference type="GO" id="GO:0120147">
    <property type="term" value="F:formylglycine-generating oxidase activity"/>
    <property type="evidence" value="ECO:0007669"/>
    <property type="project" value="TreeGrafter"/>
</dbReference>
<dbReference type="InterPro" id="IPR016187">
    <property type="entry name" value="CTDL_fold"/>
</dbReference>
<dbReference type="Pfam" id="PF03781">
    <property type="entry name" value="FGE-sulfatase"/>
    <property type="match status" value="1"/>
</dbReference>
<sequence>MEQEKLSLCIFFLFIMLIGCNNRDQEKMVFIEGNDFVLIRSELYDKSDFVFSYYMGKYEVTQKEWMELMHYNPSMFKGQDLPVEMVSWYECALFCNKKSVSEGLNPYYNIDSLKSDVNNKNDYDSLKWTVTFNTEADGYRLPSESEWQYAIDAGDILKNLMYSGSGDIDQVAWYWRNSGKSKLTGDWSWEKVKKNSCSTHPVGQKQPNGFGLYDMSGNVREWCNDWYEDYYIEVGYYKVQKGGGWLGGEHTCMTSDRGKFEASGKGPDQGFRLCRTVIKNQEKQYSQEF</sequence>
<dbReference type="InterPro" id="IPR005532">
    <property type="entry name" value="SUMF_dom"/>
</dbReference>
<dbReference type="PANTHER" id="PTHR23150:SF19">
    <property type="entry name" value="FORMYLGLYCINE-GENERATING ENZYME"/>
    <property type="match status" value="1"/>
</dbReference>
<dbReference type="PANTHER" id="PTHR23150">
    <property type="entry name" value="SULFATASE MODIFYING FACTOR 1, 2"/>
    <property type="match status" value="1"/>
</dbReference>
<evidence type="ECO:0000313" key="2">
    <source>
        <dbReference type="EMBL" id="MCW3788669.1"/>
    </source>
</evidence>
<evidence type="ECO:0000259" key="1">
    <source>
        <dbReference type="Pfam" id="PF03781"/>
    </source>
</evidence>
<gene>
    <name evidence="2" type="ORF">OM075_19525</name>
</gene>
<evidence type="ECO:0000313" key="3">
    <source>
        <dbReference type="Proteomes" id="UP001209229"/>
    </source>
</evidence>
<proteinExistence type="predicted"/>
<accession>A0AAE3M7G9</accession>
<reference evidence="2" key="1">
    <citation type="submission" date="2022-10" db="EMBL/GenBank/DDBJ databases">
        <authorList>
            <person name="Yu W.X."/>
        </authorList>
    </citation>
    <scope>NUCLEOTIDE SEQUENCE</scope>
    <source>
        <strain evidence="2">AAT</strain>
    </source>
</reference>
<protein>
    <submittedName>
        <fullName evidence="2">Formylglycine-generating enzyme family protein</fullName>
    </submittedName>
</protein>
<comment type="caution">
    <text evidence="2">The sequence shown here is derived from an EMBL/GenBank/DDBJ whole genome shotgun (WGS) entry which is preliminary data.</text>
</comment>